<dbReference type="Proteomes" id="UP000253868">
    <property type="component" value="Chromosome"/>
</dbReference>
<organism evidence="1 2">
    <name type="scientific">Streptomyces paludis</name>
    <dbReference type="NCBI Taxonomy" id="2282738"/>
    <lineage>
        <taxon>Bacteria</taxon>
        <taxon>Bacillati</taxon>
        <taxon>Actinomycetota</taxon>
        <taxon>Actinomycetes</taxon>
        <taxon>Kitasatosporales</taxon>
        <taxon>Streptomycetaceae</taxon>
        <taxon>Streptomyces</taxon>
    </lineage>
</organism>
<evidence type="ECO:0000313" key="1">
    <source>
        <dbReference type="EMBL" id="AXG81167.1"/>
    </source>
</evidence>
<evidence type="ECO:0000313" key="2">
    <source>
        <dbReference type="Proteomes" id="UP000253868"/>
    </source>
</evidence>
<keyword evidence="2" id="KW-1185">Reference proteome</keyword>
<name>A0A345HWU3_9ACTN</name>
<proteinExistence type="predicted"/>
<dbReference type="EMBL" id="CP031194">
    <property type="protein sequence ID" value="AXG81167.1"/>
    <property type="molecule type" value="Genomic_DNA"/>
</dbReference>
<dbReference type="RefSeq" id="WP_114663708.1">
    <property type="nucleotide sequence ID" value="NZ_CP031194.1"/>
</dbReference>
<dbReference type="AlphaFoldDB" id="A0A345HWU3"/>
<protein>
    <submittedName>
        <fullName evidence="1">Uncharacterized protein</fullName>
    </submittedName>
</protein>
<reference evidence="2" key="1">
    <citation type="submission" date="2018-07" db="EMBL/GenBank/DDBJ databases">
        <authorList>
            <person name="Zhao J."/>
        </authorList>
    </citation>
    <scope>NUCLEOTIDE SEQUENCE [LARGE SCALE GENOMIC DNA]</scope>
    <source>
        <strain evidence="2">GSSD-12</strain>
    </source>
</reference>
<sequence>MSAPTRQQKRLAMARLGRLNDAAEQAADDVLVAIHQALEAGILPQAAIAAAIGGVSPSTIRGKAARGAKILEERKQ</sequence>
<accession>A0A345HWU3</accession>
<gene>
    <name evidence="1" type="ORF">DVK44_29645</name>
</gene>
<dbReference type="KEGG" id="spad:DVK44_29645"/>